<feature type="compositionally biased region" description="Pro residues" evidence="1">
    <location>
        <begin position="651"/>
        <end position="662"/>
    </location>
</feature>
<reference evidence="3 4" key="1">
    <citation type="submission" date="2019-07" db="EMBL/GenBank/DDBJ databases">
        <authorList>
            <person name="Zhou L.-Y."/>
        </authorList>
    </citation>
    <scope>NUCLEOTIDE SEQUENCE [LARGE SCALE GENOMIC DNA]</scope>
    <source>
        <strain evidence="3 4">YIM 101269</strain>
    </source>
</reference>
<evidence type="ECO:0000313" key="3">
    <source>
        <dbReference type="EMBL" id="TRY17710.1"/>
    </source>
</evidence>
<evidence type="ECO:0000256" key="1">
    <source>
        <dbReference type="SAM" id="MobiDB-lite"/>
    </source>
</evidence>
<proteinExistence type="predicted"/>
<feature type="chain" id="PRO_5022186595" evidence="2">
    <location>
        <begin position="32"/>
        <end position="675"/>
    </location>
</feature>
<dbReference type="RefSeq" id="WP_143938450.1">
    <property type="nucleotide sequence ID" value="NZ_VKKG01000004.1"/>
</dbReference>
<evidence type="ECO:0000256" key="2">
    <source>
        <dbReference type="SAM" id="SignalP"/>
    </source>
</evidence>
<feature type="signal peptide" evidence="2">
    <location>
        <begin position="1"/>
        <end position="31"/>
    </location>
</feature>
<gene>
    <name evidence="3" type="ORF">FOJ82_10525</name>
</gene>
<accession>A0A553JZ31</accession>
<organism evidence="3 4">
    <name type="scientific">Tessaracoccus rhinocerotis</name>
    <dbReference type="NCBI Taxonomy" id="1689449"/>
    <lineage>
        <taxon>Bacteria</taxon>
        <taxon>Bacillati</taxon>
        <taxon>Actinomycetota</taxon>
        <taxon>Actinomycetes</taxon>
        <taxon>Propionibacteriales</taxon>
        <taxon>Propionibacteriaceae</taxon>
        <taxon>Tessaracoccus</taxon>
    </lineage>
</organism>
<dbReference type="AlphaFoldDB" id="A0A553JZ31"/>
<dbReference type="OrthoDB" id="3712353at2"/>
<dbReference type="Proteomes" id="UP000317638">
    <property type="component" value="Unassembled WGS sequence"/>
</dbReference>
<comment type="caution">
    <text evidence="3">The sequence shown here is derived from an EMBL/GenBank/DDBJ whole genome shotgun (WGS) entry which is preliminary data.</text>
</comment>
<keyword evidence="2" id="KW-0732">Signal</keyword>
<dbReference type="EMBL" id="VKKG01000004">
    <property type="protein sequence ID" value="TRY17710.1"/>
    <property type="molecule type" value="Genomic_DNA"/>
</dbReference>
<name>A0A553JZ31_9ACTN</name>
<sequence>MTLSSQLRNRVVGAAAAAVLFAGSLVQPSAAAPPTCSSEGGALQVTADCVDPTYASPVVDSTTDETSPLPHRRIRGHFEGTDIQFTVYFHAEESKSAWEGRFFQFTYPTTFAPGEDLSQATDRAISFALGGGGYAVQAGNSSVSLGYAHGAAAAKFAKTLAADYYAQEGPIHGYLYGPSGGSFQTLGAAENTTGVWDGFVSMVQAVPQPTSYQFQARAAGDLILTDKAAQIQAAMLPGGSGDPFAGLDEAESAMLEEMHRLGVPWQAWEYPDYLLGQTEQYANGLTSSDPLRFDPTYADDFWNAPGYLGVEDSALGERVRSVLAEMGDTEENRWDIANRFYYRYQVPPEEEGWVAFDQFRGSDGTPIHPQRVAKDSGFHGFVSGNTAFDGSINGKFIAVSNLYDTDALPLHTDWYRRQVEASLGHAAADHYRVYFNDHADHQDAPVSGERAKHLVDWYGMVEQALRDIANWAEDGVEPPASTQYDVVNGQIVVPDGATDRLGIQPTVSLTGGGLERVQAKVGEPVALTATVQVPPGAGEIIRVEWDLDGDGDYEEAPPVPAGAWLAARTSFEATASFEEAGTHFVGVRVTAERNGDVEAQHAWVLNLDRVQIVVSGDTGEPGDTDPPVEPTPGNDLPMEPTPDADPSAQPIRPPVPGIPPGLPSTGADASPGEVG</sequence>
<protein>
    <submittedName>
        <fullName evidence="3">Tat pathway signal sequence domain protein</fullName>
    </submittedName>
</protein>
<keyword evidence="4" id="KW-1185">Reference proteome</keyword>
<evidence type="ECO:0000313" key="4">
    <source>
        <dbReference type="Proteomes" id="UP000317638"/>
    </source>
</evidence>
<feature type="region of interest" description="Disordered" evidence="1">
    <location>
        <begin position="615"/>
        <end position="675"/>
    </location>
</feature>